<accession>A0A3L6Q919</accession>
<feature type="region of interest" description="Disordered" evidence="1">
    <location>
        <begin position="289"/>
        <end position="338"/>
    </location>
</feature>
<evidence type="ECO:0000256" key="1">
    <source>
        <dbReference type="SAM" id="MobiDB-lite"/>
    </source>
</evidence>
<protein>
    <submittedName>
        <fullName evidence="2">Uncharacterized protein</fullName>
    </submittedName>
</protein>
<evidence type="ECO:0000313" key="2">
    <source>
        <dbReference type="EMBL" id="RLM74651.1"/>
    </source>
</evidence>
<dbReference type="PANTHER" id="PTHR36478">
    <property type="entry name" value="OS04G0614237 PROTEIN-RELATED"/>
    <property type="match status" value="1"/>
</dbReference>
<reference evidence="3" key="1">
    <citation type="journal article" date="2019" name="Nat. Commun.">
        <title>The genome of broomcorn millet.</title>
        <authorList>
            <person name="Zou C."/>
            <person name="Miki D."/>
            <person name="Li D."/>
            <person name="Tang Q."/>
            <person name="Xiao L."/>
            <person name="Rajput S."/>
            <person name="Deng P."/>
            <person name="Jia W."/>
            <person name="Huang R."/>
            <person name="Zhang M."/>
            <person name="Sun Y."/>
            <person name="Hu J."/>
            <person name="Fu X."/>
            <person name="Schnable P.S."/>
            <person name="Li F."/>
            <person name="Zhang H."/>
            <person name="Feng B."/>
            <person name="Zhu X."/>
            <person name="Liu R."/>
            <person name="Schnable J.C."/>
            <person name="Zhu J.-K."/>
            <person name="Zhang H."/>
        </authorList>
    </citation>
    <scope>NUCLEOTIDE SEQUENCE [LARGE SCALE GENOMIC DNA]</scope>
</reference>
<organism evidence="2 3">
    <name type="scientific">Panicum miliaceum</name>
    <name type="common">Proso millet</name>
    <name type="synonym">Broomcorn millet</name>
    <dbReference type="NCBI Taxonomy" id="4540"/>
    <lineage>
        <taxon>Eukaryota</taxon>
        <taxon>Viridiplantae</taxon>
        <taxon>Streptophyta</taxon>
        <taxon>Embryophyta</taxon>
        <taxon>Tracheophyta</taxon>
        <taxon>Spermatophyta</taxon>
        <taxon>Magnoliopsida</taxon>
        <taxon>Liliopsida</taxon>
        <taxon>Poales</taxon>
        <taxon>Poaceae</taxon>
        <taxon>PACMAD clade</taxon>
        <taxon>Panicoideae</taxon>
        <taxon>Panicodae</taxon>
        <taxon>Paniceae</taxon>
        <taxon>Panicinae</taxon>
        <taxon>Panicum</taxon>
        <taxon>Panicum sect. Panicum</taxon>
    </lineage>
</organism>
<dbReference type="EMBL" id="PQIB02000013">
    <property type="protein sequence ID" value="RLM74651.1"/>
    <property type="molecule type" value="Genomic_DNA"/>
</dbReference>
<comment type="caution">
    <text evidence="2">The sequence shown here is derived from an EMBL/GenBank/DDBJ whole genome shotgun (WGS) entry which is preliminary data.</text>
</comment>
<dbReference type="PANTHER" id="PTHR36478:SF18">
    <property type="entry name" value="LISH DOMAIN-CONTAINING PROTEIN"/>
    <property type="match status" value="1"/>
</dbReference>
<proteinExistence type="predicted"/>
<gene>
    <name evidence="2" type="ORF">C2845_PM15G14480</name>
</gene>
<keyword evidence="3" id="KW-1185">Reference proteome</keyword>
<sequence>MLMRNSSGSYASFTKRLCARRILCFLKRHYLEGAAHQLERETTVFFDMSHLRFLAASARWDELASYVAWFFPSDDRDPPSIQATTFLHCIHFYRMLAMIPAGGSHAEVVDKLYPLLDDAAAKANPPTASLRAFLHDFRRRQPRDYTTWVQIWQLAAKRLEGLALQCPELEGKLHLPHYTPKRWQINLSGLVLNSLISSVHLNCFVKSNNNNHVFHIYTLLNSLRPILRPYKKEVKQKACDVASFFHGKRVEINRSLAGLSSNGTTDSMVSEVQTEAIVQASVAAGALGGDGERFESKEADNTSTSMKKRKKSETSDITDAEDAATRSVKARKDDASTL</sequence>
<name>A0A3L6Q919_PANMI</name>
<feature type="compositionally biased region" description="Basic and acidic residues" evidence="1">
    <location>
        <begin position="290"/>
        <end position="300"/>
    </location>
</feature>
<dbReference type="AlphaFoldDB" id="A0A3L6Q919"/>
<evidence type="ECO:0000313" key="3">
    <source>
        <dbReference type="Proteomes" id="UP000275267"/>
    </source>
</evidence>
<dbReference type="Proteomes" id="UP000275267">
    <property type="component" value="Unassembled WGS sequence"/>
</dbReference>